<dbReference type="AlphaFoldDB" id="A0A158AU45"/>
<reference evidence="1" key="1">
    <citation type="submission" date="2016-01" db="EMBL/GenBank/DDBJ databases">
        <authorList>
            <person name="Peeters C."/>
        </authorList>
    </citation>
    <scope>NUCLEOTIDE SEQUENCE [LARGE SCALE GENOMIC DNA]</scope>
    <source>
        <strain evidence="1">LMG 29318</strain>
    </source>
</reference>
<organism evidence="1 2">
    <name type="scientific">Caballeronia catudaia</name>
    <dbReference type="NCBI Taxonomy" id="1777136"/>
    <lineage>
        <taxon>Bacteria</taxon>
        <taxon>Pseudomonadati</taxon>
        <taxon>Pseudomonadota</taxon>
        <taxon>Betaproteobacteria</taxon>
        <taxon>Burkholderiales</taxon>
        <taxon>Burkholderiaceae</taxon>
        <taxon>Caballeronia</taxon>
    </lineage>
</organism>
<dbReference type="Proteomes" id="UP000054870">
    <property type="component" value="Unassembled WGS sequence"/>
</dbReference>
<protein>
    <submittedName>
        <fullName evidence="1">Uncharacterized protein</fullName>
    </submittedName>
</protein>
<dbReference type="EMBL" id="FCOF02000009">
    <property type="protein sequence ID" value="SAK61249.1"/>
    <property type="molecule type" value="Genomic_DNA"/>
</dbReference>
<evidence type="ECO:0000313" key="1">
    <source>
        <dbReference type="EMBL" id="SAK61249.1"/>
    </source>
</evidence>
<comment type="caution">
    <text evidence="1">The sequence shown here is derived from an EMBL/GenBank/DDBJ whole genome shotgun (WGS) entry which is preliminary data.</text>
</comment>
<proteinExistence type="predicted"/>
<sequence length="38" mass="4303">MTTHVISFFADDRLVRRWRIISAIAPGKAVVPVMESMT</sequence>
<keyword evidence="2" id="KW-1185">Reference proteome</keyword>
<gene>
    <name evidence="1" type="ORF">AWB75_02606</name>
</gene>
<name>A0A158AU45_9BURK</name>
<evidence type="ECO:0000313" key="2">
    <source>
        <dbReference type="Proteomes" id="UP000054870"/>
    </source>
</evidence>
<accession>A0A158AU45</accession>